<reference evidence="2 3" key="1">
    <citation type="submission" date="2020-08" db="EMBL/GenBank/DDBJ databases">
        <title>Sequencing the genomes of 1000 actinobacteria strains.</title>
        <authorList>
            <person name="Klenk H.-P."/>
        </authorList>
    </citation>
    <scope>NUCLEOTIDE SEQUENCE [LARGE SCALE GENOMIC DNA]</scope>
    <source>
        <strain evidence="2 3">DSM 45084</strain>
    </source>
</reference>
<sequence>MIDARDLLVPASGARDANRKRMIIEIMVKADRQSRIARRSGLSQASVSTAVQELVDQGVLEHDRGRGRGGLVRLTPVRGVAVGVDISHEHVVVVARRVDQGHDHVTVQQRPDGANHGLSRLLPQIKTMLAEVVEETGQTLDDVVSAGLAVPRMIDPRTGRFATPVLLPWHEDDEPAEDIGRFLGLRVAVDNDANLGAMAEQIYGMDEPAETVVYVKATTGVGVGIMIGDLLYRGHRGMAGEIGHLTIDRDGDVCECGGRGCLDTIVGAAALVAEVRTSHRGSGTTDLPVTLRSVIEKAHARDAVCLRVLRDAGRALGFALAQLCNLVNPRLVVLGGELAGGRDLVLEPCGQELQRYALAGAVDPREGFVLRTSQLGHNTEAQGALILGLRSRQFDEGSPD</sequence>
<dbReference type="InterPro" id="IPR036388">
    <property type="entry name" value="WH-like_DNA-bd_sf"/>
</dbReference>
<dbReference type="InterPro" id="IPR043129">
    <property type="entry name" value="ATPase_NBD"/>
</dbReference>
<keyword evidence="2" id="KW-0418">Kinase</keyword>
<dbReference type="Gene3D" id="1.10.10.10">
    <property type="entry name" value="Winged helix-like DNA-binding domain superfamily/Winged helix DNA-binding domain"/>
    <property type="match status" value="1"/>
</dbReference>
<dbReference type="AlphaFoldDB" id="A0A7W7WVR9"/>
<keyword evidence="3" id="KW-1185">Reference proteome</keyword>
<evidence type="ECO:0000256" key="1">
    <source>
        <dbReference type="ARBA" id="ARBA00006479"/>
    </source>
</evidence>
<organism evidence="2 3">
    <name type="scientific">Saccharothrix violaceirubra</name>
    <dbReference type="NCBI Taxonomy" id="413306"/>
    <lineage>
        <taxon>Bacteria</taxon>
        <taxon>Bacillati</taxon>
        <taxon>Actinomycetota</taxon>
        <taxon>Actinomycetes</taxon>
        <taxon>Pseudonocardiales</taxon>
        <taxon>Pseudonocardiaceae</taxon>
        <taxon>Saccharothrix</taxon>
    </lineage>
</organism>
<evidence type="ECO:0000313" key="2">
    <source>
        <dbReference type="EMBL" id="MBB4965629.1"/>
    </source>
</evidence>
<gene>
    <name evidence="2" type="ORF">F4559_002988</name>
</gene>
<accession>A0A7W7WVR9</accession>
<dbReference type="SUPFAM" id="SSF53067">
    <property type="entry name" value="Actin-like ATPase domain"/>
    <property type="match status" value="1"/>
</dbReference>
<name>A0A7W7WVR9_9PSEU</name>
<dbReference type="GO" id="GO:0016301">
    <property type="term" value="F:kinase activity"/>
    <property type="evidence" value="ECO:0007669"/>
    <property type="project" value="UniProtKB-KW"/>
</dbReference>
<proteinExistence type="inferred from homology"/>
<evidence type="ECO:0000313" key="3">
    <source>
        <dbReference type="Proteomes" id="UP000542674"/>
    </source>
</evidence>
<dbReference type="Proteomes" id="UP000542674">
    <property type="component" value="Unassembled WGS sequence"/>
</dbReference>
<protein>
    <submittedName>
        <fullName evidence="2">Putative NBD/HSP70 family sugar kinase</fullName>
    </submittedName>
</protein>
<dbReference type="Gene3D" id="3.30.420.40">
    <property type="match status" value="2"/>
</dbReference>
<keyword evidence="2" id="KW-0808">Transferase</keyword>
<dbReference type="SUPFAM" id="SSF46785">
    <property type="entry name" value="Winged helix' DNA-binding domain"/>
    <property type="match status" value="1"/>
</dbReference>
<comment type="caution">
    <text evidence="2">The sequence shown here is derived from an EMBL/GenBank/DDBJ whole genome shotgun (WGS) entry which is preliminary data.</text>
</comment>
<dbReference type="Pfam" id="PF00480">
    <property type="entry name" value="ROK"/>
    <property type="match status" value="1"/>
</dbReference>
<dbReference type="InterPro" id="IPR036390">
    <property type="entry name" value="WH_DNA-bd_sf"/>
</dbReference>
<comment type="similarity">
    <text evidence="1">Belongs to the ROK (NagC/XylR) family.</text>
</comment>
<dbReference type="PANTHER" id="PTHR18964:SF173">
    <property type="entry name" value="GLUCOKINASE"/>
    <property type="match status" value="1"/>
</dbReference>
<dbReference type="PANTHER" id="PTHR18964">
    <property type="entry name" value="ROK (REPRESSOR, ORF, KINASE) FAMILY"/>
    <property type="match status" value="1"/>
</dbReference>
<dbReference type="InterPro" id="IPR000600">
    <property type="entry name" value="ROK"/>
</dbReference>
<dbReference type="EMBL" id="JACHJS010000001">
    <property type="protein sequence ID" value="MBB4965629.1"/>
    <property type="molecule type" value="Genomic_DNA"/>
</dbReference>
<dbReference type="RefSeq" id="WP_184669236.1">
    <property type="nucleotide sequence ID" value="NZ_BAABAI010000029.1"/>
</dbReference>